<reference evidence="2" key="1">
    <citation type="journal article" date="2023" name="PLoS Negl. Trop. Dis.">
        <title>A genome sequence for Biomphalaria pfeifferi, the major vector snail for the human-infecting parasite Schistosoma mansoni.</title>
        <authorList>
            <person name="Bu L."/>
            <person name="Lu L."/>
            <person name="Laidemitt M.R."/>
            <person name="Zhang S.M."/>
            <person name="Mutuku M."/>
            <person name="Mkoji G."/>
            <person name="Steinauer M."/>
            <person name="Loker E.S."/>
        </authorList>
    </citation>
    <scope>NUCLEOTIDE SEQUENCE</scope>
    <source>
        <strain evidence="2">KasaAsao</strain>
    </source>
</reference>
<feature type="compositionally biased region" description="Polar residues" evidence="1">
    <location>
        <begin position="1"/>
        <end position="10"/>
    </location>
</feature>
<evidence type="ECO:0000313" key="2">
    <source>
        <dbReference type="EMBL" id="KAK0046804.1"/>
    </source>
</evidence>
<evidence type="ECO:0000313" key="3">
    <source>
        <dbReference type="Proteomes" id="UP001233172"/>
    </source>
</evidence>
<sequence length="54" mass="6173">IFSANAQSSHPKTKKIKQSDTAEKIIQPQPEKPKEQNARFTATEKKVLFDYVVK</sequence>
<gene>
    <name evidence="2" type="ORF">Bpfe_023828</name>
</gene>
<protein>
    <submittedName>
        <fullName evidence="2">Uncharacterized protein</fullName>
    </submittedName>
</protein>
<dbReference type="EMBL" id="JASAOG010000160">
    <property type="protein sequence ID" value="KAK0046804.1"/>
    <property type="molecule type" value="Genomic_DNA"/>
</dbReference>
<keyword evidence="3" id="KW-1185">Reference proteome</keyword>
<dbReference type="AlphaFoldDB" id="A0AAD8F1P4"/>
<accession>A0AAD8F1P4</accession>
<dbReference type="Proteomes" id="UP001233172">
    <property type="component" value="Unassembled WGS sequence"/>
</dbReference>
<feature type="non-terminal residue" evidence="2">
    <location>
        <position position="1"/>
    </location>
</feature>
<evidence type="ECO:0000256" key="1">
    <source>
        <dbReference type="SAM" id="MobiDB-lite"/>
    </source>
</evidence>
<feature type="non-terminal residue" evidence="2">
    <location>
        <position position="54"/>
    </location>
</feature>
<organism evidence="2 3">
    <name type="scientific">Biomphalaria pfeifferi</name>
    <name type="common">Bloodfluke planorb</name>
    <name type="synonym">Freshwater snail</name>
    <dbReference type="NCBI Taxonomy" id="112525"/>
    <lineage>
        <taxon>Eukaryota</taxon>
        <taxon>Metazoa</taxon>
        <taxon>Spiralia</taxon>
        <taxon>Lophotrochozoa</taxon>
        <taxon>Mollusca</taxon>
        <taxon>Gastropoda</taxon>
        <taxon>Heterobranchia</taxon>
        <taxon>Euthyneura</taxon>
        <taxon>Panpulmonata</taxon>
        <taxon>Hygrophila</taxon>
        <taxon>Lymnaeoidea</taxon>
        <taxon>Planorbidae</taxon>
        <taxon>Biomphalaria</taxon>
    </lineage>
</organism>
<name>A0AAD8F1P4_BIOPF</name>
<comment type="caution">
    <text evidence="2">The sequence shown here is derived from an EMBL/GenBank/DDBJ whole genome shotgun (WGS) entry which is preliminary data.</text>
</comment>
<reference evidence="2" key="2">
    <citation type="submission" date="2023-04" db="EMBL/GenBank/DDBJ databases">
        <authorList>
            <person name="Bu L."/>
            <person name="Lu L."/>
            <person name="Laidemitt M.R."/>
            <person name="Zhang S.M."/>
            <person name="Mutuku M."/>
            <person name="Mkoji G."/>
            <person name="Steinauer M."/>
            <person name="Loker E.S."/>
        </authorList>
    </citation>
    <scope>NUCLEOTIDE SEQUENCE</scope>
    <source>
        <strain evidence="2">KasaAsao</strain>
        <tissue evidence="2">Whole Snail</tissue>
    </source>
</reference>
<proteinExistence type="predicted"/>
<feature type="region of interest" description="Disordered" evidence="1">
    <location>
        <begin position="1"/>
        <end position="39"/>
    </location>
</feature>